<dbReference type="EMBL" id="NTWE01000044">
    <property type="protein sequence ID" value="PEV97484.1"/>
    <property type="molecule type" value="Genomic_DNA"/>
</dbReference>
<dbReference type="Pfam" id="PF00413">
    <property type="entry name" value="Peptidase_M10"/>
    <property type="match status" value="1"/>
</dbReference>
<evidence type="ECO:0000256" key="2">
    <source>
        <dbReference type="ARBA" id="ARBA00022723"/>
    </source>
</evidence>
<keyword evidence="1" id="KW-0645">Protease</keyword>
<protein>
    <submittedName>
        <fullName evidence="6">Peptidase</fullName>
    </submittedName>
</protein>
<dbReference type="InterPro" id="IPR024079">
    <property type="entry name" value="MetalloPept_cat_dom_sf"/>
</dbReference>
<comment type="caution">
    <text evidence="6">The sequence shown here is derived from an EMBL/GenBank/DDBJ whole genome shotgun (WGS) entry which is preliminary data.</text>
</comment>
<gene>
    <name evidence="6" type="ORF">CN425_23815</name>
</gene>
<evidence type="ECO:0000256" key="4">
    <source>
        <dbReference type="ARBA" id="ARBA00022833"/>
    </source>
</evidence>
<dbReference type="AlphaFoldDB" id="A0A2A8PQR6"/>
<reference evidence="6 7" key="1">
    <citation type="submission" date="2017-09" db="EMBL/GenBank/DDBJ databases">
        <title>Large-scale bioinformatics analysis of Bacillus genomes uncovers conserved roles of natural products in bacterial physiology.</title>
        <authorList>
            <consortium name="Agbiome Team Llc"/>
            <person name="Bleich R.M."/>
            <person name="Grubbs K.J."/>
            <person name="Santa Maria K.C."/>
            <person name="Allen S.E."/>
            <person name="Farag S."/>
            <person name="Shank E.A."/>
            <person name="Bowers A."/>
        </authorList>
    </citation>
    <scope>NUCLEOTIDE SEQUENCE [LARGE SCALE GENOMIC DNA]</scope>
    <source>
        <strain evidence="6 7">AFS010695</strain>
    </source>
</reference>
<evidence type="ECO:0000313" key="7">
    <source>
        <dbReference type="Proteomes" id="UP000220635"/>
    </source>
</evidence>
<dbReference type="Gene3D" id="3.40.390.10">
    <property type="entry name" value="Collagenase (Catalytic Domain)"/>
    <property type="match status" value="1"/>
</dbReference>
<dbReference type="GO" id="GO:0008270">
    <property type="term" value="F:zinc ion binding"/>
    <property type="evidence" value="ECO:0007669"/>
    <property type="project" value="InterPro"/>
</dbReference>
<proteinExistence type="predicted"/>
<name>A0A2A8PQR6_BACCE</name>
<keyword evidence="2" id="KW-0479">Metal-binding</keyword>
<dbReference type="InterPro" id="IPR001818">
    <property type="entry name" value="Pept_M10_metallopeptidase"/>
</dbReference>
<keyword evidence="3" id="KW-0378">Hydrolase</keyword>
<dbReference type="OrthoDB" id="2942003at2"/>
<dbReference type="SUPFAM" id="SSF55486">
    <property type="entry name" value="Metalloproteases ('zincins'), catalytic domain"/>
    <property type="match status" value="1"/>
</dbReference>
<dbReference type="GO" id="GO:0004222">
    <property type="term" value="F:metalloendopeptidase activity"/>
    <property type="evidence" value="ECO:0007669"/>
    <property type="project" value="InterPro"/>
</dbReference>
<organism evidence="6 7">
    <name type="scientific">Bacillus cereus</name>
    <dbReference type="NCBI Taxonomy" id="1396"/>
    <lineage>
        <taxon>Bacteria</taxon>
        <taxon>Bacillati</taxon>
        <taxon>Bacillota</taxon>
        <taxon>Bacilli</taxon>
        <taxon>Bacillales</taxon>
        <taxon>Bacillaceae</taxon>
        <taxon>Bacillus</taxon>
        <taxon>Bacillus cereus group</taxon>
    </lineage>
</organism>
<evidence type="ECO:0000259" key="5">
    <source>
        <dbReference type="Pfam" id="PF00413"/>
    </source>
</evidence>
<dbReference type="GO" id="GO:0031012">
    <property type="term" value="C:extracellular matrix"/>
    <property type="evidence" value="ECO:0007669"/>
    <property type="project" value="InterPro"/>
</dbReference>
<feature type="domain" description="Peptidase M10 metallopeptidase" evidence="5">
    <location>
        <begin position="115"/>
        <end position="167"/>
    </location>
</feature>
<accession>A0A2A8PQR6</accession>
<dbReference type="InterPro" id="IPR021190">
    <property type="entry name" value="Pept_M10A"/>
</dbReference>
<evidence type="ECO:0000256" key="1">
    <source>
        <dbReference type="ARBA" id="ARBA00022670"/>
    </source>
</evidence>
<dbReference type="RefSeq" id="WP_098381287.1">
    <property type="nucleotide sequence ID" value="NZ_NTWE01000044.1"/>
</dbReference>
<dbReference type="PRINTS" id="PR00138">
    <property type="entry name" value="MATRIXIN"/>
</dbReference>
<keyword evidence="4" id="KW-0862">Zinc</keyword>
<dbReference type="GO" id="GO:0006508">
    <property type="term" value="P:proteolysis"/>
    <property type="evidence" value="ECO:0007669"/>
    <property type="project" value="UniProtKB-KW"/>
</dbReference>
<sequence length="168" mass="18408">MFVAVGIVFVVGSSFNVSHAYVKTGYKLSTKNQSFKWGDRLSGSSVIKSGWQDAISTWQNSAANAKFFYRGSSVHTLSSWYESSSTYYGRMIVQLNNKIVTKFSGDINAGNTNITKSNVAKSTAVHELGHALGLDHNTGASIMNSDRDRTKMHVPQKDDVNGVNAIYK</sequence>
<evidence type="ECO:0000256" key="3">
    <source>
        <dbReference type="ARBA" id="ARBA00022801"/>
    </source>
</evidence>
<evidence type="ECO:0000313" key="6">
    <source>
        <dbReference type="EMBL" id="PEV97484.1"/>
    </source>
</evidence>
<dbReference type="Proteomes" id="UP000220635">
    <property type="component" value="Unassembled WGS sequence"/>
</dbReference>